<evidence type="ECO:0000259" key="3">
    <source>
        <dbReference type="Pfam" id="PF10145"/>
    </source>
</evidence>
<comment type="caution">
    <text evidence="4">The sequence shown here is derived from an EMBL/GenBank/DDBJ whole genome shotgun (WGS) entry which is preliminary data.</text>
</comment>
<evidence type="ECO:0000313" key="5">
    <source>
        <dbReference type="Proteomes" id="UP000245618"/>
    </source>
</evidence>
<organism evidence="4 5">
    <name type="scientific">Flavobacterium laiguense</name>
    <dbReference type="NCBI Taxonomy" id="2169409"/>
    <lineage>
        <taxon>Bacteria</taxon>
        <taxon>Pseudomonadati</taxon>
        <taxon>Bacteroidota</taxon>
        <taxon>Flavobacteriia</taxon>
        <taxon>Flavobacteriales</taxon>
        <taxon>Flavobacteriaceae</taxon>
        <taxon>Flavobacterium</taxon>
    </lineage>
</organism>
<dbReference type="Proteomes" id="UP000245618">
    <property type="component" value="Unassembled WGS sequence"/>
</dbReference>
<proteinExistence type="predicted"/>
<feature type="transmembrane region" description="Helical" evidence="2">
    <location>
        <begin position="439"/>
        <end position="460"/>
    </location>
</feature>
<keyword evidence="5" id="KW-1185">Reference proteome</keyword>
<dbReference type="Pfam" id="PF10145">
    <property type="entry name" value="PhageMin_Tail"/>
    <property type="match status" value="1"/>
</dbReference>
<dbReference type="OrthoDB" id="1219342at2"/>
<accession>A0A2U1K1B5</accession>
<dbReference type="RefSeq" id="WP_116760772.1">
    <property type="nucleotide sequence ID" value="NZ_QCZH01000002.1"/>
</dbReference>
<dbReference type="InterPro" id="IPR010090">
    <property type="entry name" value="Phage_tape_meas"/>
</dbReference>
<name>A0A2U1K1B5_9FLAO</name>
<protein>
    <submittedName>
        <fullName evidence="4">Phage tail tape measure protein</fullName>
    </submittedName>
</protein>
<feature type="transmembrane region" description="Helical" evidence="2">
    <location>
        <begin position="391"/>
        <end position="409"/>
    </location>
</feature>
<keyword evidence="2" id="KW-0812">Transmembrane</keyword>
<evidence type="ECO:0000256" key="1">
    <source>
        <dbReference type="SAM" id="MobiDB-lite"/>
    </source>
</evidence>
<sequence length="653" mass="69293">MADQQTNWILELVDKITAPVKEVTAGIDKLEDAINTVDVKLGKVGDEGAKAFEKTNTSLKMLAVQAGAQAITNLGQPLLDGADGAYAYDASLKELSAITGVVGDDLKTIGSNARESAVDFGGDAAESVKSYTLLLSKLTPEIAKNPVALDMMGKSVALLGETMHGDLTGAANAASSAMNQFGVDLTDPVAAAETMDVMLNNMASSAKVGNQEVNQVAQGLDNSGASAKKANVSFIETNAALQVLGKYGKEGAEGGTALNNVLAVMGKKEFLPKEVLNQLKQAGVNVDVLSDKNKSLADRITELKKLSGKDEVLGAMFGTENTIAISGLLSSVDLLRDYTTQITEDQTALADMAATMGTSYQESKDRIVSYFDDIKLSIYGCTGEMLPFIDVGLQGIMGIMNLAPGLLAMKDLYVMLKESTYLQTAAQWLLNIAMDANPIGLVILAITALIAIVATVISYYDEWGAAITLVMGPLGMVISLVQSFVRHWDSITTAFEKGGIVGGLKRIGLVLLDALLYPVQQLLGLLAKIPGLGYLASGGAKYITEMRHKLSLDEADPKKAKEKSTMSAAELERQRLLKQKEQPDKFSPIKPSDIGADKSGGNSGGGKIINMTLNVYNTYKVMKEDLQNFEKITEHVVGRINDTLKDSLIAAGS</sequence>
<dbReference type="NCBIfam" id="TIGR01760">
    <property type="entry name" value="tape_meas_TP901"/>
    <property type="match status" value="1"/>
</dbReference>
<keyword evidence="2" id="KW-0472">Membrane</keyword>
<feature type="region of interest" description="Disordered" evidence="1">
    <location>
        <begin position="580"/>
        <end position="601"/>
    </location>
</feature>
<keyword evidence="2" id="KW-1133">Transmembrane helix</keyword>
<evidence type="ECO:0000313" key="4">
    <source>
        <dbReference type="EMBL" id="PWA10974.1"/>
    </source>
</evidence>
<evidence type="ECO:0000256" key="2">
    <source>
        <dbReference type="SAM" id="Phobius"/>
    </source>
</evidence>
<dbReference type="AlphaFoldDB" id="A0A2U1K1B5"/>
<dbReference type="EMBL" id="QCZH01000002">
    <property type="protein sequence ID" value="PWA10974.1"/>
    <property type="molecule type" value="Genomic_DNA"/>
</dbReference>
<feature type="transmembrane region" description="Helical" evidence="2">
    <location>
        <begin position="466"/>
        <end position="485"/>
    </location>
</feature>
<gene>
    <name evidence="4" type="ORF">DB891_03845</name>
</gene>
<reference evidence="4 5" key="1">
    <citation type="submission" date="2018-04" db="EMBL/GenBank/DDBJ databases">
        <title>Flavobacterium sp. nov., isolated from glacier ice.</title>
        <authorList>
            <person name="Liu Q."/>
            <person name="Xin Y.-H."/>
        </authorList>
    </citation>
    <scope>NUCLEOTIDE SEQUENCE [LARGE SCALE GENOMIC DNA]</scope>
    <source>
        <strain evidence="4 5">LB2P30</strain>
    </source>
</reference>
<feature type="domain" description="Phage tail tape measure protein" evidence="3">
    <location>
        <begin position="147"/>
        <end position="318"/>
    </location>
</feature>